<feature type="domain" description="CobW C-terminal" evidence="8">
    <location>
        <begin position="274"/>
        <end position="370"/>
    </location>
</feature>
<comment type="caution">
    <text evidence="9">The sequence shown here is derived from an EMBL/GenBank/DDBJ whole genome shotgun (WGS) entry which is preliminary data.</text>
</comment>
<dbReference type="Proteomes" id="UP000264310">
    <property type="component" value="Unassembled WGS sequence"/>
</dbReference>
<dbReference type="GO" id="GO:0000166">
    <property type="term" value="F:nucleotide binding"/>
    <property type="evidence" value="ECO:0007669"/>
    <property type="project" value="UniProtKB-KW"/>
</dbReference>
<evidence type="ECO:0000256" key="1">
    <source>
        <dbReference type="ARBA" id="ARBA00022741"/>
    </source>
</evidence>
<dbReference type="SMART" id="SM00833">
    <property type="entry name" value="CobW_C"/>
    <property type="match status" value="1"/>
</dbReference>
<gene>
    <name evidence="9" type="ORF">DYI37_15735</name>
</gene>
<dbReference type="CDD" id="cd03112">
    <property type="entry name" value="CobW-like"/>
    <property type="match status" value="1"/>
</dbReference>
<dbReference type="PANTHER" id="PTHR13748">
    <property type="entry name" value="COBW-RELATED"/>
    <property type="match status" value="1"/>
</dbReference>
<feature type="compositionally biased region" description="Basic residues" evidence="7">
    <location>
        <begin position="260"/>
        <end position="269"/>
    </location>
</feature>
<dbReference type="PANTHER" id="PTHR13748:SF62">
    <property type="entry name" value="COBW DOMAIN-CONTAINING PROTEIN"/>
    <property type="match status" value="1"/>
</dbReference>
<evidence type="ECO:0000259" key="8">
    <source>
        <dbReference type="SMART" id="SM00833"/>
    </source>
</evidence>
<dbReference type="Pfam" id="PF07683">
    <property type="entry name" value="CobW_C"/>
    <property type="match status" value="1"/>
</dbReference>
<dbReference type="OrthoDB" id="9808822at2"/>
<keyword evidence="2" id="KW-0378">Hydrolase</keyword>
<dbReference type="Pfam" id="PF02492">
    <property type="entry name" value="cobW"/>
    <property type="match status" value="1"/>
</dbReference>
<accession>A0A371X0F0</accession>
<dbReference type="InterPro" id="IPR051316">
    <property type="entry name" value="Zinc-reg_GTPase_activator"/>
</dbReference>
<comment type="similarity">
    <text evidence="4">Belongs to the SIMIBI class G3E GTPase family. ZNG1 subfamily.</text>
</comment>
<proteinExistence type="inferred from homology"/>
<feature type="compositionally biased region" description="Basic and acidic residues" evidence="7">
    <location>
        <begin position="230"/>
        <end position="239"/>
    </location>
</feature>
<keyword evidence="10" id="KW-1185">Reference proteome</keyword>
<evidence type="ECO:0000256" key="7">
    <source>
        <dbReference type="SAM" id="MobiDB-lite"/>
    </source>
</evidence>
<evidence type="ECO:0000256" key="6">
    <source>
        <dbReference type="ARBA" id="ARBA00049117"/>
    </source>
</evidence>
<name>A0A371X0F0_9HYPH</name>
<dbReference type="SUPFAM" id="SSF52540">
    <property type="entry name" value="P-loop containing nucleoside triphosphate hydrolases"/>
    <property type="match status" value="1"/>
</dbReference>
<comment type="catalytic activity">
    <reaction evidence="6">
        <text>GTP + H2O = GDP + phosphate + H(+)</text>
        <dbReference type="Rhea" id="RHEA:19669"/>
        <dbReference type="ChEBI" id="CHEBI:15377"/>
        <dbReference type="ChEBI" id="CHEBI:15378"/>
        <dbReference type="ChEBI" id="CHEBI:37565"/>
        <dbReference type="ChEBI" id="CHEBI:43474"/>
        <dbReference type="ChEBI" id="CHEBI:58189"/>
    </reaction>
    <physiologicalReaction direction="left-to-right" evidence="6">
        <dbReference type="Rhea" id="RHEA:19670"/>
    </physiologicalReaction>
</comment>
<dbReference type="SUPFAM" id="SSF90002">
    <property type="entry name" value="Hypothetical protein YjiA, C-terminal domain"/>
    <property type="match status" value="1"/>
</dbReference>
<evidence type="ECO:0000313" key="10">
    <source>
        <dbReference type="Proteomes" id="UP000264310"/>
    </source>
</evidence>
<dbReference type="Gene3D" id="3.30.1220.10">
    <property type="entry name" value="CobW-like, C-terminal domain"/>
    <property type="match status" value="1"/>
</dbReference>
<comment type="function">
    <text evidence="5">Zinc chaperone that directly transfers zinc cofactor to target proteins, thereby activating them. Zinc is transferred from the CXCC motif in the GTPase domain to the zinc binding site in target proteins in a process requiring GTP hydrolysis.</text>
</comment>
<evidence type="ECO:0000256" key="4">
    <source>
        <dbReference type="ARBA" id="ARBA00034320"/>
    </source>
</evidence>
<keyword evidence="1" id="KW-0547">Nucleotide-binding</keyword>
<dbReference type="GO" id="GO:0016787">
    <property type="term" value="F:hydrolase activity"/>
    <property type="evidence" value="ECO:0007669"/>
    <property type="project" value="UniProtKB-KW"/>
</dbReference>
<reference evidence="9 10" key="1">
    <citation type="submission" date="2018-08" db="EMBL/GenBank/DDBJ databases">
        <title>Fulvimarina sp. 85, whole genome shotgun sequence.</title>
        <authorList>
            <person name="Tuo L."/>
        </authorList>
    </citation>
    <scope>NUCLEOTIDE SEQUENCE [LARGE SCALE GENOMIC DNA]</scope>
    <source>
        <strain evidence="9 10">85</strain>
    </source>
</reference>
<protein>
    <submittedName>
        <fullName evidence="9">GTP-binding protein</fullName>
    </submittedName>
</protein>
<feature type="region of interest" description="Disordered" evidence="7">
    <location>
        <begin position="219"/>
        <end position="269"/>
    </location>
</feature>
<dbReference type="AlphaFoldDB" id="A0A371X0F0"/>
<feature type="compositionally biased region" description="Basic and acidic residues" evidence="7">
    <location>
        <begin position="248"/>
        <end position="259"/>
    </location>
</feature>
<dbReference type="InterPro" id="IPR036627">
    <property type="entry name" value="CobW-likC_sf"/>
</dbReference>
<dbReference type="InterPro" id="IPR003495">
    <property type="entry name" value="CobW/HypB/UreG_nucleotide-bd"/>
</dbReference>
<dbReference type="EMBL" id="QURL01000006">
    <property type="protein sequence ID" value="RFC62718.1"/>
    <property type="molecule type" value="Genomic_DNA"/>
</dbReference>
<dbReference type="GO" id="GO:0005737">
    <property type="term" value="C:cytoplasm"/>
    <property type="evidence" value="ECO:0007669"/>
    <property type="project" value="TreeGrafter"/>
</dbReference>
<evidence type="ECO:0000313" key="9">
    <source>
        <dbReference type="EMBL" id="RFC62718.1"/>
    </source>
</evidence>
<organism evidence="9 10">
    <name type="scientific">Fulvimarina endophytica</name>
    <dbReference type="NCBI Taxonomy" id="2293836"/>
    <lineage>
        <taxon>Bacteria</taxon>
        <taxon>Pseudomonadati</taxon>
        <taxon>Pseudomonadota</taxon>
        <taxon>Alphaproteobacteria</taxon>
        <taxon>Hyphomicrobiales</taxon>
        <taxon>Aurantimonadaceae</taxon>
        <taxon>Fulvimarina</taxon>
    </lineage>
</organism>
<dbReference type="RefSeq" id="WP_116684238.1">
    <property type="nucleotide sequence ID" value="NZ_QURL01000006.1"/>
</dbReference>
<evidence type="ECO:0000256" key="5">
    <source>
        <dbReference type="ARBA" id="ARBA00045658"/>
    </source>
</evidence>
<dbReference type="InterPro" id="IPR027417">
    <property type="entry name" value="P-loop_NTPase"/>
</dbReference>
<evidence type="ECO:0000256" key="3">
    <source>
        <dbReference type="ARBA" id="ARBA00023186"/>
    </source>
</evidence>
<dbReference type="InterPro" id="IPR011629">
    <property type="entry name" value="CobW-like_C"/>
</dbReference>
<dbReference type="Gene3D" id="3.40.50.300">
    <property type="entry name" value="P-loop containing nucleotide triphosphate hydrolases"/>
    <property type="match status" value="1"/>
</dbReference>
<evidence type="ECO:0000256" key="2">
    <source>
        <dbReference type="ARBA" id="ARBA00022801"/>
    </source>
</evidence>
<sequence length="396" mass="42798">MSTVSDSHAPSRSPIRLTLLTGFLGAGKTTVLNRLLSEPAVTDTAVVVNEFGEVGIDQLLVEAEVSDGLIELSDGCLCCSVRGELVETLERLAERRKDGRPLARVVVETTGLADPTPILAAIMTHPVLSQSYALDAIVCVIDAIGGLANLDANIEARRQLAVADRVLLTKTDLAPEAKDRLVEAVRAINSGADLIEAPQVERLAGRILDCGLSRLDGTPADPERWLGSQGRRETGDGGPRENFGADGGDVHSHGHDGDHHHHRHHDAGHRHGAIRSLSLVHDRPIEEQAVFAFLEMLSTFEGGNVLRMKGVVLTREHPERPLVLHGVRGYLHPPARLPAWREGAVRQSRLVVIGENLNLERVRDLFSAFTGGMRTDAPDRTAIEDNPLAVPGMRFG</sequence>
<keyword evidence="3" id="KW-0143">Chaperone</keyword>